<dbReference type="FunFam" id="1.10.8.10:FF:000001">
    <property type="entry name" value="Elongation factor Ts"/>
    <property type="match status" value="1"/>
</dbReference>
<dbReference type="AlphaFoldDB" id="A0A134BCU3"/>
<feature type="domain" description="Translation elongation factor EFTs/EF1B dimerisation" evidence="6">
    <location>
        <begin position="70"/>
        <end position="271"/>
    </location>
</feature>
<evidence type="ECO:0000313" key="8">
    <source>
        <dbReference type="Proteomes" id="UP000070224"/>
    </source>
</evidence>
<proteinExistence type="inferred from homology"/>
<comment type="subcellular location">
    <subcellularLocation>
        <location evidence="5">Cytoplasm</location>
    </subcellularLocation>
</comment>
<keyword evidence="4 5" id="KW-0648">Protein biosynthesis</keyword>
<gene>
    <name evidence="5" type="primary">tsf</name>
    <name evidence="7" type="ORF">HMPREF3185_00379</name>
</gene>
<organism evidence="7 8">
    <name type="scientific">Porphyromonas somerae</name>
    <dbReference type="NCBI Taxonomy" id="322095"/>
    <lineage>
        <taxon>Bacteria</taxon>
        <taxon>Pseudomonadati</taxon>
        <taxon>Bacteroidota</taxon>
        <taxon>Bacteroidia</taxon>
        <taxon>Bacteroidales</taxon>
        <taxon>Porphyromonadaceae</taxon>
        <taxon>Porphyromonas</taxon>
    </lineage>
</organism>
<dbReference type="PATRIC" id="fig|322095.3.peg.377"/>
<dbReference type="InterPro" id="IPR014039">
    <property type="entry name" value="Transl_elong_EFTs/EF1B_dimer"/>
</dbReference>
<dbReference type="HAMAP" id="MF_00050">
    <property type="entry name" value="EF_Ts"/>
    <property type="match status" value="1"/>
</dbReference>
<dbReference type="EMBL" id="LSDK01000028">
    <property type="protein sequence ID" value="KXB77781.1"/>
    <property type="molecule type" value="Genomic_DNA"/>
</dbReference>
<dbReference type="SUPFAM" id="SSF46934">
    <property type="entry name" value="UBA-like"/>
    <property type="match status" value="1"/>
</dbReference>
<feature type="region of interest" description="Involved in Mg(2+) ion dislocation from EF-Tu" evidence="5">
    <location>
        <begin position="79"/>
        <end position="82"/>
    </location>
</feature>
<dbReference type="InterPro" id="IPR009060">
    <property type="entry name" value="UBA-like_sf"/>
</dbReference>
<comment type="similarity">
    <text evidence="1 5">Belongs to the EF-Ts family.</text>
</comment>
<dbReference type="STRING" id="322095.HMPREF3185_00379"/>
<dbReference type="Gene3D" id="3.30.479.20">
    <property type="entry name" value="Elongation factor Ts, dimerisation domain"/>
    <property type="match status" value="2"/>
</dbReference>
<comment type="caution">
    <text evidence="7">The sequence shown here is derived from an EMBL/GenBank/DDBJ whole genome shotgun (WGS) entry which is preliminary data.</text>
</comment>
<dbReference type="GO" id="GO:0003746">
    <property type="term" value="F:translation elongation factor activity"/>
    <property type="evidence" value="ECO:0007669"/>
    <property type="project" value="UniProtKB-UniRule"/>
</dbReference>
<dbReference type="PANTHER" id="PTHR11741">
    <property type="entry name" value="ELONGATION FACTOR TS"/>
    <property type="match status" value="1"/>
</dbReference>
<dbReference type="PANTHER" id="PTHR11741:SF0">
    <property type="entry name" value="ELONGATION FACTOR TS, MITOCHONDRIAL"/>
    <property type="match status" value="1"/>
</dbReference>
<protein>
    <recommendedName>
        <fullName evidence="2 5">Elongation factor Ts</fullName>
        <shortName evidence="5">EF-Ts</shortName>
    </recommendedName>
</protein>
<dbReference type="Pfam" id="PF00889">
    <property type="entry name" value="EF_TS"/>
    <property type="match status" value="1"/>
</dbReference>
<keyword evidence="8" id="KW-1185">Reference proteome</keyword>
<dbReference type="InterPro" id="IPR036402">
    <property type="entry name" value="EF-Ts_dimer_sf"/>
</dbReference>
<evidence type="ECO:0000256" key="2">
    <source>
        <dbReference type="ARBA" id="ARBA00016956"/>
    </source>
</evidence>
<dbReference type="CDD" id="cd14275">
    <property type="entry name" value="UBA_EF-Ts"/>
    <property type="match status" value="1"/>
</dbReference>
<comment type="function">
    <text evidence="5">Associates with the EF-Tu.GDP complex and induces the exchange of GDP to GTP. It remains bound to the aminoacyl-tRNA.EF-Tu.GTP complex up to the GTP hydrolysis stage on the ribosome.</text>
</comment>
<dbReference type="RefSeq" id="WP_060934920.1">
    <property type="nucleotide sequence ID" value="NZ_KQ960418.1"/>
</dbReference>
<sequence>MSKLLEDIKKLRALTGAGLTDVKKAIEEAAGDLDKAIELIRKRGQAIAAKRGDHEAEEGCILAAHEGDYAVMVGVKCETDFVAKNEDFIKLVSSILEVAKAKKGASKEELLAAPLADGRSVQDHITERSGVSGEKMELGVYEFVQGAFTTSYIHPGNMLATIVAFNEATDAQVARDVAMQIAAMAPVGITEEDVPADVKERELNLAREKAREAGKPENLVDHIAQGALKKYYKENTLLDQLFVKDNKLTIAQYLQAQSKSLTVTAFKRVTLKAE</sequence>
<reference evidence="8" key="1">
    <citation type="submission" date="2016-01" db="EMBL/GenBank/DDBJ databases">
        <authorList>
            <person name="Mitreva M."/>
            <person name="Pepin K.H."/>
            <person name="Mihindukulasuriya K.A."/>
            <person name="Fulton R."/>
            <person name="Fronick C."/>
            <person name="O'Laughlin M."/>
            <person name="Miner T."/>
            <person name="Herter B."/>
            <person name="Rosa B.A."/>
            <person name="Cordes M."/>
            <person name="Tomlinson C."/>
            <person name="Wollam A."/>
            <person name="Palsikar V.B."/>
            <person name="Mardis E.R."/>
            <person name="Wilson R.K."/>
        </authorList>
    </citation>
    <scope>NUCLEOTIDE SEQUENCE [LARGE SCALE GENOMIC DNA]</scope>
    <source>
        <strain evidence="8">KA00683</strain>
    </source>
</reference>
<dbReference type="Proteomes" id="UP000070224">
    <property type="component" value="Unassembled WGS sequence"/>
</dbReference>
<evidence type="ECO:0000256" key="5">
    <source>
        <dbReference type="HAMAP-Rule" id="MF_00050"/>
    </source>
</evidence>
<evidence type="ECO:0000256" key="4">
    <source>
        <dbReference type="ARBA" id="ARBA00022917"/>
    </source>
</evidence>
<evidence type="ECO:0000259" key="6">
    <source>
        <dbReference type="Pfam" id="PF00889"/>
    </source>
</evidence>
<keyword evidence="5" id="KW-0963">Cytoplasm</keyword>
<keyword evidence="3 5" id="KW-0251">Elongation factor</keyword>
<dbReference type="SUPFAM" id="SSF54713">
    <property type="entry name" value="Elongation factor Ts (EF-Ts), dimerisation domain"/>
    <property type="match status" value="1"/>
</dbReference>
<dbReference type="InterPro" id="IPR001816">
    <property type="entry name" value="Transl_elong_EFTs/EF1B"/>
</dbReference>
<dbReference type="NCBIfam" id="TIGR00116">
    <property type="entry name" value="tsf"/>
    <property type="match status" value="1"/>
</dbReference>
<dbReference type="Gene3D" id="1.10.8.10">
    <property type="entry name" value="DNA helicase RuvA subunit, C-terminal domain"/>
    <property type="match status" value="1"/>
</dbReference>
<evidence type="ECO:0000256" key="3">
    <source>
        <dbReference type="ARBA" id="ARBA00022768"/>
    </source>
</evidence>
<dbReference type="OrthoDB" id="9808348at2"/>
<evidence type="ECO:0000256" key="1">
    <source>
        <dbReference type="ARBA" id="ARBA00005532"/>
    </source>
</evidence>
<dbReference type="Gene3D" id="1.10.286.20">
    <property type="match status" value="1"/>
</dbReference>
<dbReference type="GO" id="GO:0005737">
    <property type="term" value="C:cytoplasm"/>
    <property type="evidence" value="ECO:0007669"/>
    <property type="project" value="UniProtKB-SubCell"/>
</dbReference>
<accession>A0A134BCU3</accession>
<evidence type="ECO:0000313" key="7">
    <source>
        <dbReference type="EMBL" id="KXB77781.1"/>
    </source>
</evidence>
<name>A0A134BCU3_9PORP</name>